<dbReference type="Pfam" id="PF20398">
    <property type="entry name" value="DUF6691"/>
    <property type="match status" value="1"/>
</dbReference>
<dbReference type="RefSeq" id="WP_343802953.1">
    <property type="nucleotide sequence ID" value="NZ_BAAAET010000001.1"/>
</dbReference>
<comment type="caution">
    <text evidence="2">The sequence shown here is derived from an EMBL/GenBank/DDBJ whole genome shotgun (WGS) entry which is preliminary data.</text>
</comment>
<dbReference type="Proteomes" id="UP001499915">
    <property type="component" value="Unassembled WGS sequence"/>
</dbReference>
<keyword evidence="1" id="KW-0812">Transmembrane</keyword>
<evidence type="ECO:0000313" key="2">
    <source>
        <dbReference type="EMBL" id="GAA0685682.1"/>
    </source>
</evidence>
<dbReference type="EMBL" id="BAAAET010000001">
    <property type="protein sequence ID" value="GAA0685682.1"/>
    <property type="molecule type" value="Genomic_DNA"/>
</dbReference>
<protein>
    <submittedName>
        <fullName evidence="2">YeeE/YedE family protein</fullName>
    </submittedName>
</protein>
<keyword evidence="1" id="KW-1133">Transmembrane helix</keyword>
<sequence>MSSAFRLLPALFAGTLFGLGLSVAQMIDPAKVINFLDFAGTWDPSLAFVMAGGLIVNLIVTPFILKRGRPLMAEYFRLPTKTEIDKRIVIGGIIFGIGWGLAGYCPGPMITSLSFADSDILTVVAAFVVGTFISRWVLAHRTA</sequence>
<name>A0ABN1I3I7_9GAMM</name>
<evidence type="ECO:0000256" key="1">
    <source>
        <dbReference type="SAM" id="Phobius"/>
    </source>
</evidence>
<feature type="transmembrane region" description="Helical" evidence="1">
    <location>
        <begin position="48"/>
        <end position="65"/>
    </location>
</feature>
<evidence type="ECO:0000313" key="3">
    <source>
        <dbReference type="Proteomes" id="UP001499915"/>
    </source>
</evidence>
<organism evidence="2 3">
    <name type="scientific">Marinobacterium maritimum</name>
    <dbReference type="NCBI Taxonomy" id="500162"/>
    <lineage>
        <taxon>Bacteria</taxon>
        <taxon>Pseudomonadati</taxon>
        <taxon>Pseudomonadota</taxon>
        <taxon>Gammaproteobacteria</taxon>
        <taxon>Oceanospirillales</taxon>
        <taxon>Oceanospirillaceae</taxon>
        <taxon>Marinobacterium</taxon>
    </lineage>
</organism>
<gene>
    <name evidence="2" type="ORF">GCM10009104_09190</name>
</gene>
<proteinExistence type="predicted"/>
<accession>A0ABN1I3I7</accession>
<feature type="transmembrane region" description="Helical" evidence="1">
    <location>
        <begin position="86"/>
        <end position="104"/>
    </location>
</feature>
<dbReference type="InterPro" id="IPR046513">
    <property type="entry name" value="DUF6691"/>
</dbReference>
<keyword evidence="3" id="KW-1185">Reference proteome</keyword>
<keyword evidence="1" id="KW-0472">Membrane</keyword>
<feature type="transmembrane region" description="Helical" evidence="1">
    <location>
        <begin position="120"/>
        <end position="138"/>
    </location>
</feature>
<reference evidence="2 3" key="1">
    <citation type="journal article" date="2019" name="Int. J. Syst. Evol. Microbiol.">
        <title>The Global Catalogue of Microorganisms (GCM) 10K type strain sequencing project: providing services to taxonomists for standard genome sequencing and annotation.</title>
        <authorList>
            <consortium name="The Broad Institute Genomics Platform"/>
            <consortium name="The Broad Institute Genome Sequencing Center for Infectious Disease"/>
            <person name="Wu L."/>
            <person name="Ma J."/>
        </authorList>
    </citation>
    <scope>NUCLEOTIDE SEQUENCE [LARGE SCALE GENOMIC DNA]</scope>
    <source>
        <strain evidence="2 3">JCM 15134</strain>
    </source>
</reference>